<dbReference type="Proteomes" id="UP000584824">
    <property type="component" value="Unassembled WGS sequence"/>
</dbReference>
<reference evidence="1 2" key="1">
    <citation type="submission" date="2020-08" db="EMBL/GenBank/DDBJ databases">
        <title>Genomic Encyclopedia of Type Strains, Phase IV (KMG-IV): sequencing the most valuable type-strain genomes for metagenomic binning, comparative biology and taxonomic classification.</title>
        <authorList>
            <person name="Goeker M."/>
        </authorList>
    </citation>
    <scope>NUCLEOTIDE SEQUENCE [LARGE SCALE GENOMIC DNA]</scope>
    <source>
        <strain evidence="1 2">DSM 26385</strain>
    </source>
</reference>
<accession>A0A7W6JZJ2</accession>
<sequence>MSEFRFSYPACVIAGKSLLTAQDIAILRTIALPRGVQCETDIVSLLAINNSCREKCPEWTDYFTAVIADFVLNRLAPRGQLDDAKAGLVQRLFATAGLIGSTEELALVLALIEHAPRAPESLVAFALDQVRHALQSGQGAYADSRKASAGINADDLAYIARVLDAASDDRRDTLSPLAATVLMAIDSVAVSAFNHAGWSDLIYALRGPQSADAPCGIAA</sequence>
<dbReference type="EMBL" id="JACIDU010000003">
    <property type="protein sequence ID" value="MBB4102438.1"/>
    <property type="molecule type" value="Genomic_DNA"/>
</dbReference>
<evidence type="ECO:0000313" key="2">
    <source>
        <dbReference type="Proteomes" id="UP000584824"/>
    </source>
</evidence>
<comment type="caution">
    <text evidence="1">The sequence shown here is derived from an EMBL/GenBank/DDBJ whole genome shotgun (WGS) entry which is preliminary data.</text>
</comment>
<keyword evidence="2" id="KW-1185">Reference proteome</keyword>
<proteinExistence type="predicted"/>
<protein>
    <submittedName>
        <fullName evidence="1">Uncharacterized protein</fullName>
    </submittedName>
</protein>
<name>A0A7W6JZJ2_9HYPH</name>
<dbReference type="AlphaFoldDB" id="A0A7W6JZJ2"/>
<gene>
    <name evidence="1" type="ORF">GGQ66_000973</name>
</gene>
<organism evidence="1 2">
    <name type="scientific">Allorhizobium borbori</name>
    <dbReference type="NCBI Taxonomy" id="485907"/>
    <lineage>
        <taxon>Bacteria</taxon>
        <taxon>Pseudomonadati</taxon>
        <taxon>Pseudomonadota</taxon>
        <taxon>Alphaproteobacteria</taxon>
        <taxon>Hyphomicrobiales</taxon>
        <taxon>Rhizobiaceae</taxon>
        <taxon>Rhizobium/Agrobacterium group</taxon>
        <taxon>Allorhizobium</taxon>
    </lineage>
</organism>
<evidence type="ECO:0000313" key="1">
    <source>
        <dbReference type="EMBL" id="MBB4102438.1"/>
    </source>
</evidence>
<dbReference type="RefSeq" id="WP_183790006.1">
    <property type="nucleotide sequence ID" value="NZ_JACIDU010000003.1"/>
</dbReference>